<keyword evidence="2" id="KW-1185">Reference proteome</keyword>
<gene>
    <name evidence="1" type="ORF">DPEC_G00224920</name>
</gene>
<protein>
    <submittedName>
        <fullName evidence="1">Uncharacterized protein</fullName>
    </submittedName>
</protein>
<organism evidence="1 2">
    <name type="scientific">Dallia pectoralis</name>
    <name type="common">Alaska blackfish</name>
    <dbReference type="NCBI Taxonomy" id="75939"/>
    <lineage>
        <taxon>Eukaryota</taxon>
        <taxon>Metazoa</taxon>
        <taxon>Chordata</taxon>
        <taxon>Craniata</taxon>
        <taxon>Vertebrata</taxon>
        <taxon>Euteleostomi</taxon>
        <taxon>Actinopterygii</taxon>
        <taxon>Neopterygii</taxon>
        <taxon>Teleostei</taxon>
        <taxon>Protacanthopterygii</taxon>
        <taxon>Esociformes</taxon>
        <taxon>Umbridae</taxon>
        <taxon>Dallia</taxon>
    </lineage>
</organism>
<name>A0ACC2G0H9_DALPE</name>
<sequence length="1069" mass="118537">MEQNAIQWLGSPSCLRGSFAFYKSVSAGAVAGAPAQVWRLGEFYYVRCGPQEPVCIAEVTLLWEDQVQRHLLASSRLYFLPEDTPKGRTREHGEDEVLAVSKKIVVRVEDLVKWTCHEPPGWKEGSQKSRQTHIHHNPTLLHTGVQTPVKEEAERKHQGVKVLSFPQYCRFRSLQRRVQDRVPLGNQDPHLLALGGIRVAQNCTRVFYCRDTFNHPTLDSNTSIWTQLECTSLSLKGRPRKRRGRLESQKAVEPLAPNQSVSWLERMKENVMGSVEMHREGGWLPHPEEQLFLDQLYCYMEGRGSPIGKVPNLGFKKIDLFTLYSVVKRLGGYDKVTSQRHWKKVYNELGGCPGSTSAATCTRRHYERLLLPYEEHITGEGAKLKRTAASRFTQNKEVIEKSAVVKESGPEHNQKKTVTPPPPTTISLDGVVVVKRGRGRPPGKKNQAKQLACKASPTAQSPTVKPSAGLGSQPQQDLSLQALSVFQGNNMTNLPLTPDLSPMSAPVLPLLSQTGREHQVENYNTPAPSPTLSPATLLSPLPRLHTGGSLVGFSPIKGLCPLDLFRSQMGFAGPARTGLTPQGPVNQQPSSLQVKTESLDGNLPKKDQPHPLSLHPSHHQCTGCGHHETAQWGGGSSRDGRSSRPPLPPLRVLPLDLDCSLHVHQLMRTRLGSADLLSFTKRLSQVLAQDLTSKPGLPMTPPPEQALPLNLSKRSTTRRSASDNESRMSTEDQDNGDTSLSLAKRPRLESRDEAEDLSSPSRARAFLLELPQRSGAEEEPKKSCLLEAESEKDCSVRTKQERLDNMAREAETKMVDGISEWLEVENKTKMVDGFSEWVTENNTKMVDGISERLEVENKTKMVDGFSEWVTENKTKMVAGISERLEVENKTKMVDGISERVTESNTKMVDGISERLEVENKTKMVDGISERVTESNTKMVDGISERLEVENKTKMVDGISERVTENKTKMVAGMPESDGKTKTDDSVSCMLEGAEHSIAHPDSASVGQQLAEEHEETDCNVKASMQRLLCPDPVSAQPSGQLHTADIMTNSDHHSTTLPHGRTLKQTIQD</sequence>
<dbReference type="Proteomes" id="UP001157502">
    <property type="component" value="Chromosome 19"/>
</dbReference>
<comment type="caution">
    <text evidence="1">The sequence shown here is derived from an EMBL/GenBank/DDBJ whole genome shotgun (WGS) entry which is preliminary data.</text>
</comment>
<reference evidence="1" key="1">
    <citation type="submission" date="2021-05" db="EMBL/GenBank/DDBJ databases">
        <authorList>
            <person name="Pan Q."/>
            <person name="Jouanno E."/>
            <person name="Zahm M."/>
            <person name="Klopp C."/>
            <person name="Cabau C."/>
            <person name="Louis A."/>
            <person name="Berthelot C."/>
            <person name="Parey E."/>
            <person name="Roest Crollius H."/>
            <person name="Montfort J."/>
            <person name="Robinson-Rechavi M."/>
            <person name="Bouchez O."/>
            <person name="Lampietro C."/>
            <person name="Lopez Roques C."/>
            <person name="Donnadieu C."/>
            <person name="Postlethwait J."/>
            <person name="Bobe J."/>
            <person name="Dillon D."/>
            <person name="Chandos A."/>
            <person name="von Hippel F."/>
            <person name="Guiguen Y."/>
        </authorList>
    </citation>
    <scope>NUCLEOTIDE SEQUENCE</scope>
    <source>
        <strain evidence="1">YG-Jan2019</strain>
    </source>
</reference>
<accession>A0ACC2G0H9</accession>
<dbReference type="EMBL" id="CM055746">
    <property type="protein sequence ID" value="KAJ7997052.1"/>
    <property type="molecule type" value="Genomic_DNA"/>
</dbReference>
<evidence type="ECO:0000313" key="1">
    <source>
        <dbReference type="EMBL" id="KAJ7997052.1"/>
    </source>
</evidence>
<proteinExistence type="predicted"/>
<evidence type="ECO:0000313" key="2">
    <source>
        <dbReference type="Proteomes" id="UP001157502"/>
    </source>
</evidence>